<dbReference type="AlphaFoldDB" id="A0A2N3YFY5"/>
<sequence>MRYHLEGPMGRYTECATARRGSAGDDAASPILDAVVVGFAALSSLPARLGIDGHGPRRCKRHH</sequence>
<keyword evidence="2" id="KW-1185">Reference proteome</keyword>
<reference evidence="1 2" key="1">
    <citation type="submission" date="2017-12" db="EMBL/GenBank/DDBJ databases">
        <title>Sequencing the genomes of 1000 Actinobacteria strains.</title>
        <authorList>
            <person name="Klenk H.-P."/>
        </authorList>
    </citation>
    <scope>NUCLEOTIDE SEQUENCE [LARGE SCALE GENOMIC DNA]</scope>
    <source>
        <strain evidence="1 2">DSM 12806</strain>
    </source>
</reference>
<evidence type="ECO:0000313" key="2">
    <source>
        <dbReference type="Proteomes" id="UP000233781"/>
    </source>
</evidence>
<evidence type="ECO:0000313" key="1">
    <source>
        <dbReference type="EMBL" id="PKW25755.1"/>
    </source>
</evidence>
<proteinExistence type="predicted"/>
<name>A0A2N3YFY5_9MICO</name>
<accession>A0A2N3YFY5</accession>
<protein>
    <submittedName>
        <fullName evidence="1">Uncharacterized protein</fullName>
    </submittedName>
</protein>
<dbReference type="EMBL" id="PJNE01000001">
    <property type="protein sequence ID" value="PKW25755.1"/>
    <property type="molecule type" value="Genomic_DNA"/>
</dbReference>
<gene>
    <name evidence="1" type="ORF">ATL31_0555</name>
</gene>
<organism evidence="1 2">
    <name type="scientific">Phycicoccus duodecadis</name>
    <dbReference type="NCBI Taxonomy" id="173053"/>
    <lineage>
        <taxon>Bacteria</taxon>
        <taxon>Bacillati</taxon>
        <taxon>Actinomycetota</taxon>
        <taxon>Actinomycetes</taxon>
        <taxon>Micrococcales</taxon>
        <taxon>Intrasporangiaceae</taxon>
        <taxon>Phycicoccus</taxon>
    </lineage>
</organism>
<comment type="caution">
    <text evidence="1">The sequence shown here is derived from an EMBL/GenBank/DDBJ whole genome shotgun (WGS) entry which is preliminary data.</text>
</comment>
<dbReference type="Proteomes" id="UP000233781">
    <property type="component" value="Unassembled WGS sequence"/>
</dbReference>